<sequence>MFKFQKKKCTDEVMGKIIKKKRNGNVWFLTAEYIVEGKAYKRSEQLRYQKVKTHKIANIPIGMASQAPLGNLKEGDSVRIKFNPQKPKKAYMPDNVGMLLT</sequence>
<dbReference type="EMBL" id="JAGZMZ010000036">
    <property type="protein sequence ID" value="MBS4885016.1"/>
    <property type="molecule type" value="Genomic_DNA"/>
</dbReference>
<comment type="caution">
    <text evidence="1">The sequence shown here is derived from an EMBL/GenBank/DDBJ whole genome shotgun (WGS) entry which is preliminary data.</text>
</comment>
<proteinExistence type="predicted"/>
<protein>
    <submittedName>
        <fullName evidence="1">Uncharacterized protein</fullName>
    </submittedName>
</protein>
<dbReference type="AlphaFoldDB" id="A0A942WAJ9"/>
<accession>A0A942WAJ9</accession>
<evidence type="ECO:0000313" key="2">
    <source>
        <dbReference type="Proteomes" id="UP000753219"/>
    </source>
</evidence>
<organism evidence="1 2">
    <name type="scientific">Amedibacillus dolichus</name>
    <dbReference type="NCBI Taxonomy" id="31971"/>
    <lineage>
        <taxon>Bacteria</taxon>
        <taxon>Bacillati</taxon>
        <taxon>Bacillota</taxon>
        <taxon>Erysipelotrichia</taxon>
        <taxon>Erysipelotrichales</taxon>
        <taxon>Erysipelotrichaceae</taxon>
        <taxon>Amedibacillus</taxon>
    </lineage>
</organism>
<dbReference type="Proteomes" id="UP000753219">
    <property type="component" value="Unassembled WGS sequence"/>
</dbReference>
<gene>
    <name evidence="1" type="ORF">KHZ85_09715</name>
</gene>
<reference evidence="1" key="1">
    <citation type="submission" date="2021-02" db="EMBL/GenBank/DDBJ databases">
        <title>Infant gut strain persistence is associated with maternal origin, phylogeny, and functional potential including surface adhesion and iron acquisition.</title>
        <authorList>
            <person name="Lou Y.C."/>
        </authorList>
    </citation>
    <scope>NUCLEOTIDE SEQUENCE</scope>
    <source>
        <strain evidence="1">L3_108_103G1_dasL3_108_103G1_concoct_2</strain>
    </source>
</reference>
<evidence type="ECO:0000313" key="1">
    <source>
        <dbReference type="EMBL" id="MBS4885016.1"/>
    </source>
</evidence>
<dbReference type="GeneID" id="92793214"/>
<name>A0A942WAJ9_9FIRM</name>
<dbReference type="RefSeq" id="WP_004798979.1">
    <property type="nucleotide sequence ID" value="NZ_CABKNA010000005.1"/>
</dbReference>